<dbReference type="OrthoDB" id="9767366at2"/>
<dbReference type="PANTHER" id="PTHR22642">
    <property type="entry name" value="IMIDAZOLONEPROPIONASE"/>
    <property type="match status" value="1"/>
</dbReference>
<proteinExistence type="predicted"/>
<dbReference type="GO" id="GO:0016810">
    <property type="term" value="F:hydrolase activity, acting on carbon-nitrogen (but not peptide) bonds"/>
    <property type="evidence" value="ECO:0007669"/>
    <property type="project" value="InterPro"/>
</dbReference>
<dbReference type="SUPFAM" id="SSF51556">
    <property type="entry name" value="Metallo-dependent hydrolases"/>
    <property type="match status" value="1"/>
</dbReference>
<protein>
    <submittedName>
        <fullName evidence="2">Amidohydrolase</fullName>
    </submittedName>
</protein>
<dbReference type="Proteomes" id="UP000287601">
    <property type="component" value="Chromosome"/>
</dbReference>
<gene>
    <name evidence="2" type="ORF">EQM06_12345</name>
</gene>
<sequence>MHADIIVKNAKCLTMNNGNKADWIAVHNGTILALGQSTAYGDLVAENTVIIDAGGNTVLPGFIDSHFHVVQTALNAKRIDLRGVHSFEEIGMLIQKSVLENPGKNIIGMRLQVEQLREKKFPDRLELDRYCNDVAVWINCLDYQVSMLNTYGLLYYKVPFNMQGIEKDSQSVATGVFRGKANAVLRTNILDGITDKVRKEAVSDIVPGLLKTGITTVNAMEGGYMYSDRDADFIYEYGSEFPVDMELFYQSLDVEKIKRMHLKRIGGSFYVDGTMGARTAALSFEYADRPGTMGGLRYTQSELNEFVLECYKNHLQLSLYTIGDRAIGAALKAHEAALYQTGITGLRHRLEHVELANAEHIHQAKEMGIIFSMNPTYETYWGGPDKMYRKRLGDHYIKTNMFREIIDQGVCLTGGSDSDVTEYNPMIGVSAAVNHPVKQHQISVYEALEMYTCKSAYAIFAEKEKGTLEVGKIADIVVLDQDILSVPHDLLDQVKVIVTIKSGDILYNTLG</sequence>
<dbReference type="InterPro" id="IPR033932">
    <property type="entry name" value="YtcJ-like"/>
</dbReference>
<dbReference type="Gene3D" id="3.10.310.70">
    <property type="match status" value="1"/>
</dbReference>
<dbReference type="AlphaFoldDB" id="A0A410PYC8"/>
<dbReference type="InterPro" id="IPR032466">
    <property type="entry name" value="Metal_Hydrolase"/>
</dbReference>
<reference evidence="2 3" key="1">
    <citation type="submission" date="2019-01" db="EMBL/GenBank/DDBJ databases">
        <title>Draft genomes of a novel of Aminipila strains.</title>
        <authorList>
            <person name="Ma S."/>
        </authorList>
    </citation>
    <scope>NUCLEOTIDE SEQUENCE [LARGE SCALE GENOMIC DNA]</scope>
    <source>
        <strain evidence="3">JN-39</strain>
    </source>
</reference>
<dbReference type="EMBL" id="CP035281">
    <property type="protein sequence ID" value="QAT43948.1"/>
    <property type="molecule type" value="Genomic_DNA"/>
</dbReference>
<dbReference type="Gene3D" id="3.20.20.140">
    <property type="entry name" value="Metal-dependent hydrolases"/>
    <property type="match status" value="1"/>
</dbReference>
<dbReference type="SUPFAM" id="SSF51338">
    <property type="entry name" value="Composite domain of metallo-dependent hydrolases"/>
    <property type="match status" value="1"/>
</dbReference>
<dbReference type="CDD" id="cd01300">
    <property type="entry name" value="YtcJ_like"/>
    <property type="match status" value="1"/>
</dbReference>
<keyword evidence="2" id="KW-0378">Hydrolase</keyword>
<evidence type="ECO:0000313" key="3">
    <source>
        <dbReference type="Proteomes" id="UP000287601"/>
    </source>
</evidence>
<evidence type="ECO:0000313" key="2">
    <source>
        <dbReference type="EMBL" id="QAT43948.1"/>
    </source>
</evidence>
<dbReference type="PANTHER" id="PTHR22642:SF22">
    <property type="entry name" value="EXOENZYMES REGULATORY PROTEIN AEPA"/>
    <property type="match status" value="1"/>
</dbReference>
<organism evidence="2 3">
    <name type="scientific">Aminipila luticellarii</name>
    <dbReference type="NCBI Taxonomy" id="2507160"/>
    <lineage>
        <taxon>Bacteria</taxon>
        <taxon>Bacillati</taxon>
        <taxon>Bacillota</taxon>
        <taxon>Clostridia</taxon>
        <taxon>Peptostreptococcales</taxon>
        <taxon>Anaerovoracaceae</taxon>
        <taxon>Aminipila</taxon>
    </lineage>
</organism>
<dbReference type="KEGG" id="amij:EQM06_12345"/>
<name>A0A410PYC8_9FIRM</name>
<feature type="domain" description="Amidohydrolase 3" evidence="1">
    <location>
        <begin position="50"/>
        <end position="507"/>
    </location>
</feature>
<keyword evidence="3" id="KW-1185">Reference proteome</keyword>
<dbReference type="Pfam" id="PF07969">
    <property type="entry name" value="Amidohydro_3"/>
    <property type="match status" value="1"/>
</dbReference>
<dbReference type="InterPro" id="IPR011059">
    <property type="entry name" value="Metal-dep_hydrolase_composite"/>
</dbReference>
<dbReference type="InterPro" id="IPR013108">
    <property type="entry name" value="Amidohydro_3"/>
</dbReference>
<accession>A0A410PYC8</accession>
<dbReference type="RefSeq" id="WP_128746655.1">
    <property type="nucleotide sequence ID" value="NZ_CP035281.1"/>
</dbReference>
<dbReference type="Gene3D" id="2.30.40.10">
    <property type="entry name" value="Urease, subunit C, domain 1"/>
    <property type="match status" value="1"/>
</dbReference>
<evidence type="ECO:0000259" key="1">
    <source>
        <dbReference type="Pfam" id="PF07969"/>
    </source>
</evidence>